<evidence type="ECO:0000313" key="2">
    <source>
        <dbReference type="Proteomes" id="UP000077266"/>
    </source>
</evidence>
<evidence type="ECO:0000313" key="1">
    <source>
        <dbReference type="EMBL" id="KZV91816.1"/>
    </source>
</evidence>
<protein>
    <submittedName>
        <fullName evidence="1">Uncharacterized protein</fullName>
    </submittedName>
</protein>
<name>A0A165HDN2_EXIGL</name>
<organism evidence="1 2">
    <name type="scientific">Exidia glandulosa HHB12029</name>
    <dbReference type="NCBI Taxonomy" id="1314781"/>
    <lineage>
        <taxon>Eukaryota</taxon>
        <taxon>Fungi</taxon>
        <taxon>Dikarya</taxon>
        <taxon>Basidiomycota</taxon>
        <taxon>Agaricomycotina</taxon>
        <taxon>Agaricomycetes</taxon>
        <taxon>Auriculariales</taxon>
        <taxon>Exidiaceae</taxon>
        <taxon>Exidia</taxon>
    </lineage>
</organism>
<gene>
    <name evidence="1" type="ORF">EXIGLDRAFT_769586</name>
</gene>
<keyword evidence="2" id="KW-1185">Reference proteome</keyword>
<dbReference type="InParanoid" id="A0A165HDN2"/>
<accession>A0A165HDN2</accession>
<sequence>MSEPRLITTTQAEMDAFVAKTHADAEDHVQQTLNERDTEQAHRFQEHIAQQQAAFEAKRLISVRKYGLTSFGMQTDGVTAAHINRIHDTVFVEMQKQGVKNGLKRWAIDPYEPFDSEWNILMRYIALSAFRYALLAHRQDYLHGTDRAFTSPKLPETLRSWGAIKLFRKKKGRAKTAPTDIPLPARASCQM</sequence>
<reference evidence="1 2" key="1">
    <citation type="journal article" date="2016" name="Mol. Biol. Evol.">
        <title>Comparative Genomics of Early-Diverging Mushroom-Forming Fungi Provides Insights into the Origins of Lignocellulose Decay Capabilities.</title>
        <authorList>
            <person name="Nagy L.G."/>
            <person name="Riley R."/>
            <person name="Tritt A."/>
            <person name="Adam C."/>
            <person name="Daum C."/>
            <person name="Floudas D."/>
            <person name="Sun H."/>
            <person name="Yadav J.S."/>
            <person name="Pangilinan J."/>
            <person name="Larsson K.H."/>
            <person name="Matsuura K."/>
            <person name="Barry K."/>
            <person name="Labutti K."/>
            <person name="Kuo R."/>
            <person name="Ohm R.A."/>
            <person name="Bhattacharya S.S."/>
            <person name="Shirouzu T."/>
            <person name="Yoshinaga Y."/>
            <person name="Martin F.M."/>
            <person name="Grigoriev I.V."/>
            <person name="Hibbett D.S."/>
        </authorList>
    </citation>
    <scope>NUCLEOTIDE SEQUENCE [LARGE SCALE GENOMIC DNA]</scope>
    <source>
        <strain evidence="1 2">HHB12029</strain>
    </source>
</reference>
<dbReference type="AlphaFoldDB" id="A0A165HDN2"/>
<proteinExistence type="predicted"/>
<dbReference type="OrthoDB" id="3254880at2759"/>
<dbReference type="EMBL" id="KV426020">
    <property type="protein sequence ID" value="KZV91816.1"/>
    <property type="molecule type" value="Genomic_DNA"/>
</dbReference>
<dbReference type="Proteomes" id="UP000077266">
    <property type="component" value="Unassembled WGS sequence"/>
</dbReference>